<dbReference type="InterPro" id="IPR055646">
    <property type="entry name" value="DUF7222"/>
</dbReference>
<evidence type="ECO:0000259" key="1">
    <source>
        <dbReference type="Pfam" id="PF23864"/>
    </source>
</evidence>
<organism evidence="2 3">
    <name type="scientific">Duncaniella dubosii</name>
    <dbReference type="NCBI Taxonomy" id="2518971"/>
    <lineage>
        <taxon>Bacteria</taxon>
        <taxon>Pseudomonadati</taxon>
        <taxon>Bacteroidota</taxon>
        <taxon>Bacteroidia</taxon>
        <taxon>Bacteroidales</taxon>
        <taxon>Muribaculaceae</taxon>
        <taxon>Duncaniella</taxon>
    </lineage>
</organism>
<name>A0A4P7W5Q0_9BACT</name>
<dbReference type="EMBL" id="CP039396">
    <property type="protein sequence ID" value="QCD42775.1"/>
    <property type="molecule type" value="Genomic_DNA"/>
</dbReference>
<reference evidence="3" key="1">
    <citation type="submission" date="2019-02" db="EMBL/GenBank/DDBJ databases">
        <title>Isolation and identification of novel species under the genus Muribaculum.</title>
        <authorList>
            <person name="Miyake S."/>
            <person name="Ding Y."/>
            <person name="Low A."/>
            <person name="Soh M."/>
            <person name="Seedorf H."/>
        </authorList>
    </citation>
    <scope>NUCLEOTIDE SEQUENCE [LARGE SCALE GENOMIC DNA]</scope>
    <source>
        <strain evidence="3">H5</strain>
    </source>
</reference>
<accession>A0A4P7W5Q0</accession>
<sequence length="213" mass="25123">MKIYDFEQYVIAWWQDFLSSHSIKSTILADANNGDVIYEAVFNNPPVVMPSELREVPSKIEFLKNFLSQFKTRYSVSECRDGEFYNEIKECSYGELFIEKMAEDAAEYDHPQQYFQDIWFGGVVSGVVPFLIYHSDCEKIYNIHKRDLLMSHDGIYVGDKYMPVATQYCWSVFEELAINIFHKAFVKRNALIDTQTIMCRNRRVMEYRESKKS</sequence>
<dbReference type="AlphaFoldDB" id="A0A4P7W5Q0"/>
<proteinExistence type="predicted"/>
<dbReference type="Proteomes" id="UP000297149">
    <property type="component" value="Chromosome"/>
</dbReference>
<evidence type="ECO:0000313" key="2">
    <source>
        <dbReference type="EMBL" id="QCD42775.1"/>
    </source>
</evidence>
<gene>
    <name evidence="2" type="ORF">E7747_11075</name>
</gene>
<dbReference type="RefSeq" id="WP_136415985.1">
    <property type="nucleotide sequence ID" value="NZ_CAXHQF010000016.1"/>
</dbReference>
<keyword evidence="3" id="KW-1185">Reference proteome</keyword>
<protein>
    <recommendedName>
        <fullName evidence="1">DUF7222 domain-containing protein</fullName>
    </recommendedName>
</protein>
<evidence type="ECO:0000313" key="3">
    <source>
        <dbReference type="Proteomes" id="UP000297149"/>
    </source>
</evidence>
<feature type="domain" description="DUF7222" evidence="1">
    <location>
        <begin position="101"/>
        <end position="150"/>
    </location>
</feature>
<dbReference type="Pfam" id="PF23864">
    <property type="entry name" value="DUF7222"/>
    <property type="match status" value="1"/>
</dbReference>
<dbReference type="KEGG" id="ddb:E7747_11075"/>